<dbReference type="GO" id="GO:0005524">
    <property type="term" value="F:ATP binding"/>
    <property type="evidence" value="ECO:0007669"/>
    <property type="project" value="UniProtKB-KW"/>
</dbReference>
<name>A0A7C4PJF6_9CHLR</name>
<dbReference type="PANTHER" id="PTHR43289">
    <property type="entry name" value="MITOGEN-ACTIVATED PROTEIN KINASE KINASE KINASE 20-RELATED"/>
    <property type="match status" value="1"/>
</dbReference>
<evidence type="ECO:0000256" key="1">
    <source>
        <dbReference type="ARBA" id="ARBA00012513"/>
    </source>
</evidence>
<organism evidence="12">
    <name type="scientific">Anaerolinea thermolimosa</name>
    <dbReference type="NCBI Taxonomy" id="229919"/>
    <lineage>
        <taxon>Bacteria</taxon>
        <taxon>Bacillati</taxon>
        <taxon>Chloroflexota</taxon>
        <taxon>Anaerolineae</taxon>
        <taxon>Anaerolineales</taxon>
        <taxon>Anaerolineaceae</taxon>
        <taxon>Anaerolinea</taxon>
    </lineage>
</organism>
<dbReference type="PROSITE" id="PS50011">
    <property type="entry name" value="PROTEIN_KINASE_DOM"/>
    <property type="match status" value="1"/>
</dbReference>
<dbReference type="PROSITE" id="PS00108">
    <property type="entry name" value="PROTEIN_KINASE_ST"/>
    <property type="match status" value="1"/>
</dbReference>
<dbReference type="InterPro" id="IPR008271">
    <property type="entry name" value="Ser/Thr_kinase_AS"/>
</dbReference>
<sequence>MERNISDTPMLSNRYKLLETIGAGGMAVVYRAQDMMLERPVSIKLLRQDFSGNPAFREQFRREAKAAANLSHPNIVTVHDFGFDAGRLFIVMEYVPGKNLKALIRERGPLPVAEAVNLIAQACAGIGYAHRAGIIHCDVKPHNMIVTPDHRLKVTDFGIARALASINPDEHTDEVWGSPQYFSPEQAAGLAPSPASDVYSLGVVLYELLTGQLPFTATDAQELARQHREARPVPPRRFNRDIPPALEQIILKVLSKEPSQRYRSADQLGRLLAPFAAQPETLQPFPVEQPRSAPATFIPQAQEPASRPRPVYSQPAQPPGQHSGEGRSISDPFLSPLFTPDIIILAIIAIVLWVGMLPFGAYVLLKLGVLGVP</sequence>
<dbReference type="FunFam" id="3.30.200.20:FF:000035">
    <property type="entry name" value="Serine/threonine protein kinase Stk1"/>
    <property type="match status" value="1"/>
</dbReference>
<evidence type="ECO:0000256" key="3">
    <source>
        <dbReference type="ARBA" id="ARBA00022679"/>
    </source>
</evidence>
<dbReference type="FunFam" id="1.10.510.10:FF:000021">
    <property type="entry name" value="Serine/threonine protein kinase"/>
    <property type="match status" value="1"/>
</dbReference>
<comment type="catalytic activity">
    <reaction evidence="8">
        <text>L-seryl-[protein] + ATP = O-phospho-L-seryl-[protein] + ADP + H(+)</text>
        <dbReference type="Rhea" id="RHEA:17989"/>
        <dbReference type="Rhea" id="RHEA-COMP:9863"/>
        <dbReference type="Rhea" id="RHEA-COMP:11604"/>
        <dbReference type="ChEBI" id="CHEBI:15378"/>
        <dbReference type="ChEBI" id="CHEBI:29999"/>
        <dbReference type="ChEBI" id="CHEBI:30616"/>
        <dbReference type="ChEBI" id="CHEBI:83421"/>
        <dbReference type="ChEBI" id="CHEBI:456216"/>
        <dbReference type="EC" id="2.7.11.1"/>
    </reaction>
</comment>
<protein>
    <recommendedName>
        <fullName evidence="1">non-specific serine/threonine protein kinase</fullName>
        <ecNumber evidence="1">2.7.11.1</ecNumber>
    </recommendedName>
</protein>
<feature type="region of interest" description="Disordered" evidence="9">
    <location>
        <begin position="301"/>
        <end position="328"/>
    </location>
</feature>
<evidence type="ECO:0000256" key="6">
    <source>
        <dbReference type="ARBA" id="ARBA00022840"/>
    </source>
</evidence>
<dbReference type="Pfam" id="PF00069">
    <property type="entry name" value="Pkinase"/>
    <property type="match status" value="1"/>
</dbReference>
<keyword evidence="3" id="KW-0808">Transferase</keyword>
<dbReference type="InterPro" id="IPR000719">
    <property type="entry name" value="Prot_kinase_dom"/>
</dbReference>
<comment type="caution">
    <text evidence="12">The sequence shown here is derived from an EMBL/GenBank/DDBJ whole genome shotgun (WGS) entry which is preliminary data.</text>
</comment>
<keyword evidence="2 12" id="KW-0723">Serine/threonine-protein kinase</keyword>
<keyword evidence="4" id="KW-0547">Nucleotide-binding</keyword>
<evidence type="ECO:0000259" key="11">
    <source>
        <dbReference type="PROSITE" id="PS50011"/>
    </source>
</evidence>
<gene>
    <name evidence="12" type="ORF">ENT37_06700</name>
</gene>
<dbReference type="AlphaFoldDB" id="A0A7C4PJF6"/>
<dbReference type="SMART" id="SM00220">
    <property type="entry name" value="S_TKc"/>
    <property type="match status" value="1"/>
</dbReference>
<comment type="catalytic activity">
    <reaction evidence="7">
        <text>L-threonyl-[protein] + ATP = O-phospho-L-threonyl-[protein] + ADP + H(+)</text>
        <dbReference type="Rhea" id="RHEA:46608"/>
        <dbReference type="Rhea" id="RHEA-COMP:11060"/>
        <dbReference type="Rhea" id="RHEA-COMP:11605"/>
        <dbReference type="ChEBI" id="CHEBI:15378"/>
        <dbReference type="ChEBI" id="CHEBI:30013"/>
        <dbReference type="ChEBI" id="CHEBI:30616"/>
        <dbReference type="ChEBI" id="CHEBI:61977"/>
        <dbReference type="ChEBI" id="CHEBI:456216"/>
        <dbReference type="EC" id="2.7.11.1"/>
    </reaction>
</comment>
<dbReference type="InterPro" id="IPR011009">
    <property type="entry name" value="Kinase-like_dom_sf"/>
</dbReference>
<feature type="transmembrane region" description="Helical" evidence="10">
    <location>
        <begin position="342"/>
        <end position="365"/>
    </location>
</feature>
<dbReference type="Gene3D" id="3.30.200.20">
    <property type="entry name" value="Phosphorylase Kinase, domain 1"/>
    <property type="match status" value="1"/>
</dbReference>
<dbReference type="PANTHER" id="PTHR43289:SF34">
    <property type="entry name" value="SERINE_THREONINE-PROTEIN KINASE YBDM-RELATED"/>
    <property type="match status" value="1"/>
</dbReference>
<proteinExistence type="predicted"/>
<keyword evidence="5 12" id="KW-0418">Kinase</keyword>
<dbReference type="EMBL" id="DSYK01000333">
    <property type="protein sequence ID" value="HGS21540.1"/>
    <property type="molecule type" value="Genomic_DNA"/>
</dbReference>
<evidence type="ECO:0000256" key="2">
    <source>
        <dbReference type="ARBA" id="ARBA00022527"/>
    </source>
</evidence>
<evidence type="ECO:0000256" key="7">
    <source>
        <dbReference type="ARBA" id="ARBA00047899"/>
    </source>
</evidence>
<dbReference type="SUPFAM" id="SSF56112">
    <property type="entry name" value="Protein kinase-like (PK-like)"/>
    <property type="match status" value="1"/>
</dbReference>
<dbReference type="EC" id="2.7.11.1" evidence="1"/>
<evidence type="ECO:0000256" key="8">
    <source>
        <dbReference type="ARBA" id="ARBA00048679"/>
    </source>
</evidence>
<evidence type="ECO:0000256" key="9">
    <source>
        <dbReference type="SAM" id="MobiDB-lite"/>
    </source>
</evidence>
<reference evidence="12" key="1">
    <citation type="journal article" date="2020" name="mSystems">
        <title>Genome- and Community-Level Interaction Insights into Carbon Utilization and Element Cycling Functions of Hydrothermarchaeota in Hydrothermal Sediment.</title>
        <authorList>
            <person name="Zhou Z."/>
            <person name="Liu Y."/>
            <person name="Xu W."/>
            <person name="Pan J."/>
            <person name="Luo Z.H."/>
            <person name="Li M."/>
        </authorList>
    </citation>
    <scope>NUCLEOTIDE SEQUENCE [LARGE SCALE GENOMIC DNA]</scope>
    <source>
        <strain evidence="12">SpSt-573</strain>
    </source>
</reference>
<dbReference type="GO" id="GO:0004674">
    <property type="term" value="F:protein serine/threonine kinase activity"/>
    <property type="evidence" value="ECO:0007669"/>
    <property type="project" value="UniProtKB-KW"/>
</dbReference>
<evidence type="ECO:0000313" key="12">
    <source>
        <dbReference type="EMBL" id="HGS21540.1"/>
    </source>
</evidence>
<accession>A0A7C4PJF6</accession>
<evidence type="ECO:0000256" key="5">
    <source>
        <dbReference type="ARBA" id="ARBA00022777"/>
    </source>
</evidence>
<keyword evidence="10" id="KW-1133">Transmembrane helix</keyword>
<dbReference type="Gene3D" id="1.10.510.10">
    <property type="entry name" value="Transferase(Phosphotransferase) domain 1"/>
    <property type="match status" value="1"/>
</dbReference>
<evidence type="ECO:0000256" key="10">
    <source>
        <dbReference type="SAM" id="Phobius"/>
    </source>
</evidence>
<keyword evidence="6" id="KW-0067">ATP-binding</keyword>
<keyword evidence="10" id="KW-0812">Transmembrane</keyword>
<evidence type="ECO:0000256" key="4">
    <source>
        <dbReference type="ARBA" id="ARBA00022741"/>
    </source>
</evidence>
<keyword evidence="10" id="KW-0472">Membrane</keyword>
<feature type="domain" description="Protein kinase" evidence="11">
    <location>
        <begin position="15"/>
        <end position="276"/>
    </location>
</feature>
<dbReference type="CDD" id="cd14014">
    <property type="entry name" value="STKc_PknB_like"/>
    <property type="match status" value="1"/>
</dbReference>